<dbReference type="Pfam" id="PF00578">
    <property type="entry name" value="AhpC-TSA"/>
    <property type="match status" value="1"/>
</dbReference>
<dbReference type="PANTHER" id="PTHR42852:SF13">
    <property type="entry name" value="PROTEIN DIPZ"/>
    <property type="match status" value="1"/>
</dbReference>
<organism evidence="2 3">
    <name type="scientific">Alkaliphilus peptidifermentans DSM 18978</name>
    <dbReference type="NCBI Taxonomy" id="1120976"/>
    <lineage>
        <taxon>Bacteria</taxon>
        <taxon>Bacillati</taxon>
        <taxon>Bacillota</taxon>
        <taxon>Clostridia</taxon>
        <taxon>Peptostreptococcales</taxon>
        <taxon>Natronincolaceae</taxon>
        <taxon>Alkaliphilus</taxon>
    </lineage>
</organism>
<dbReference type="PANTHER" id="PTHR42852">
    <property type="entry name" value="THIOL:DISULFIDE INTERCHANGE PROTEIN DSBE"/>
    <property type="match status" value="1"/>
</dbReference>
<gene>
    <name evidence="2" type="ORF">SAMN03080606_02165</name>
</gene>
<dbReference type="OrthoDB" id="9809733at2"/>
<dbReference type="GO" id="GO:0016491">
    <property type="term" value="F:oxidoreductase activity"/>
    <property type="evidence" value="ECO:0007669"/>
    <property type="project" value="InterPro"/>
</dbReference>
<dbReference type="GO" id="GO:0016209">
    <property type="term" value="F:antioxidant activity"/>
    <property type="evidence" value="ECO:0007669"/>
    <property type="project" value="InterPro"/>
</dbReference>
<dbReference type="STRING" id="1120976.SAMN03080606_02165"/>
<protein>
    <submittedName>
        <fullName evidence="2">Peroxiredoxin</fullName>
    </submittedName>
</protein>
<dbReference type="CDD" id="cd02966">
    <property type="entry name" value="TlpA_like_family"/>
    <property type="match status" value="1"/>
</dbReference>
<dbReference type="Gene3D" id="3.40.30.10">
    <property type="entry name" value="Glutaredoxin"/>
    <property type="match status" value="1"/>
</dbReference>
<proteinExistence type="predicted"/>
<dbReference type="EMBL" id="FMUS01000013">
    <property type="protein sequence ID" value="SCY69041.1"/>
    <property type="molecule type" value="Genomic_DNA"/>
</dbReference>
<name>A0A1G5HZB8_9FIRM</name>
<dbReference type="InterPro" id="IPR013766">
    <property type="entry name" value="Thioredoxin_domain"/>
</dbReference>
<dbReference type="PROSITE" id="PS51352">
    <property type="entry name" value="THIOREDOXIN_2"/>
    <property type="match status" value="1"/>
</dbReference>
<dbReference type="Proteomes" id="UP000198636">
    <property type="component" value="Unassembled WGS sequence"/>
</dbReference>
<evidence type="ECO:0000259" key="1">
    <source>
        <dbReference type="PROSITE" id="PS51352"/>
    </source>
</evidence>
<dbReference type="InterPro" id="IPR036249">
    <property type="entry name" value="Thioredoxin-like_sf"/>
</dbReference>
<keyword evidence="3" id="KW-1185">Reference proteome</keyword>
<sequence length="185" mass="21111">MRKKIVAMIVIGLIFALYASYTVYDNWVNRSDSEVTESDNEGVNLKPEIGTRRNNVALDFTLQNLEGKEVKLTDYFGKSIVLNFWSSDCPPCRDEMPALDEFYLNNKDNIVVIGVNLGQDISTVRDFINEGGYSFPILLDTKVLVAQTYGIMYMPTTYFINEDGIIEDIHIGLLTLEDLQKRYNK</sequence>
<accession>A0A1G5HZB8</accession>
<reference evidence="2 3" key="1">
    <citation type="submission" date="2016-10" db="EMBL/GenBank/DDBJ databases">
        <authorList>
            <person name="de Groot N.N."/>
        </authorList>
    </citation>
    <scope>NUCLEOTIDE SEQUENCE [LARGE SCALE GENOMIC DNA]</scope>
    <source>
        <strain evidence="2 3">DSM 18978</strain>
    </source>
</reference>
<dbReference type="SUPFAM" id="SSF52833">
    <property type="entry name" value="Thioredoxin-like"/>
    <property type="match status" value="1"/>
</dbReference>
<dbReference type="RefSeq" id="WP_091543216.1">
    <property type="nucleotide sequence ID" value="NZ_FMUS01000013.1"/>
</dbReference>
<evidence type="ECO:0000313" key="3">
    <source>
        <dbReference type="Proteomes" id="UP000198636"/>
    </source>
</evidence>
<dbReference type="AlphaFoldDB" id="A0A1G5HZB8"/>
<feature type="domain" description="Thioredoxin" evidence="1">
    <location>
        <begin position="51"/>
        <end position="185"/>
    </location>
</feature>
<evidence type="ECO:0000313" key="2">
    <source>
        <dbReference type="EMBL" id="SCY69041.1"/>
    </source>
</evidence>
<dbReference type="InterPro" id="IPR000866">
    <property type="entry name" value="AhpC/TSA"/>
</dbReference>
<dbReference type="InterPro" id="IPR050553">
    <property type="entry name" value="Thioredoxin_ResA/DsbE_sf"/>
</dbReference>